<dbReference type="AlphaFoldDB" id="A0A2G1QMU1"/>
<dbReference type="RefSeq" id="WP_099306555.1">
    <property type="nucleotide sequence ID" value="NZ_PDVP01000006.1"/>
</dbReference>
<dbReference type="GO" id="GO:0043565">
    <property type="term" value="F:sequence-specific DNA binding"/>
    <property type="evidence" value="ECO:0007669"/>
    <property type="project" value="InterPro"/>
</dbReference>
<keyword evidence="6" id="KW-1185">Reference proteome</keyword>
<dbReference type="InterPro" id="IPR009057">
    <property type="entry name" value="Homeodomain-like_sf"/>
</dbReference>
<dbReference type="GO" id="GO:0003700">
    <property type="term" value="F:DNA-binding transcription factor activity"/>
    <property type="evidence" value="ECO:0007669"/>
    <property type="project" value="InterPro"/>
</dbReference>
<name>A0A2G1QMU1_9HYPH</name>
<feature type="domain" description="HTH araC/xylS-type" evidence="4">
    <location>
        <begin position="210"/>
        <end position="309"/>
    </location>
</feature>
<accession>A0A2G1QMU1</accession>
<gene>
    <name evidence="5" type="ORF">CSC94_11825</name>
</gene>
<dbReference type="InterPro" id="IPR018060">
    <property type="entry name" value="HTH_AraC"/>
</dbReference>
<evidence type="ECO:0000256" key="3">
    <source>
        <dbReference type="ARBA" id="ARBA00023163"/>
    </source>
</evidence>
<keyword evidence="2" id="KW-0238">DNA-binding</keyword>
<keyword evidence="1" id="KW-0805">Transcription regulation</keyword>
<dbReference type="SMART" id="SM00342">
    <property type="entry name" value="HTH_ARAC"/>
    <property type="match status" value="1"/>
</dbReference>
<dbReference type="OrthoDB" id="252470at2"/>
<evidence type="ECO:0000259" key="4">
    <source>
        <dbReference type="PROSITE" id="PS01124"/>
    </source>
</evidence>
<dbReference type="PROSITE" id="PS00041">
    <property type="entry name" value="HTH_ARAC_FAMILY_1"/>
    <property type="match status" value="1"/>
</dbReference>
<dbReference type="EMBL" id="PDVP01000006">
    <property type="protein sequence ID" value="PHP66789.1"/>
    <property type="molecule type" value="Genomic_DNA"/>
</dbReference>
<dbReference type="Gene3D" id="1.10.10.60">
    <property type="entry name" value="Homeodomain-like"/>
    <property type="match status" value="1"/>
</dbReference>
<comment type="caution">
    <text evidence="5">The sequence shown here is derived from an EMBL/GenBank/DDBJ whole genome shotgun (WGS) entry which is preliminary data.</text>
</comment>
<dbReference type="InterPro" id="IPR018062">
    <property type="entry name" value="HTH_AraC-typ_CS"/>
</dbReference>
<evidence type="ECO:0000313" key="6">
    <source>
        <dbReference type="Proteomes" id="UP000221168"/>
    </source>
</evidence>
<reference evidence="5 6" key="1">
    <citation type="submission" date="2017-10" db="EMBL/GenBank/DDBJ databases">
        <title>Sedimentibacterium mangrovi gen. nov., sp. nov., a novel member of family Phyllobacteriacea isolated from mangrove sediment.</title>
        <authorList>
            <person name="Liao H."/>
            <person name="Tian Y."/>
        </authorList>
    </citation>
    <scope>NUCLEOTIDE SEQUENCE [LARGE SCALE GENOMIC DNA]</scope>
    <source>
        <strain evidence="5 6">X9-2-2</strain>
    </source>
</reference>
<proteinExistence type="predicted"/>
<dbReference type="Pfam" id="PF12833">
    <property type="entry name" value="HTH_18"/>
    <property type="match status" value="1"/>
</dbReference>
<dbReference type="Pfam" id="PF14525">
    <property type="entry name" value="AraC_binding_2"/>
    <property type="match status" value="1"/>
</dbReference>
<protein>
    <recommendedName>
        <fullName evidence="4">HTH araC/xylS-type domain-containing protein</fullName>
    </recommendedName>
</protein>
<dbReference type="PANTHER" id="PTHR46796:SF6">
    <property type="entry name" value="ARAC SUBFAMILY"/>
    <property type="match status" value="1"/>
</dbReference>
<sequence length="309" mass="34107">MSALSTTSVKPSDVIPFWTDVVCKTYVRVGCEIDNNSRFRAGVRTVDFGRTRLSRVASTPIRYERTTENIADCGNDDYLIKLLTAGQARIEQHGRSTLIGPGDLCLFDTARPYKLVFPDTYQAVMLKIPRAELDARLPVAEDVAAMRVAADGRYTRLAATMLSSSTDLMGDESTSSPRLGANLIDLIALAFDACFNDLQPNDSRYSKIVVRAQDMIMQNLFNPDFDIASVPKGIGVSSRTLNRAFAQQNIAPAKWMWGKRLEASRSLLETGRADSVSDAAMRCGFNDFSHFSRAFKARFGVNASTVFGR</sequence>
<evidence type="ECO:0000256" key="1">
    <source>
        <dbReference type="ARBA" id="ARBA00023015"/>
    </source>
</evidence>
<evidence type="ECO:0000313" key="5">
    <source>
        <dbReference type="EMBL" id="PHP66789.1"/>
    </source>
</evidence>
<dbReference type="PANTHER" id="PTHR46796">
    <property type="entry name" value="HTH-TYPE TRANSCRIPTIONAL ACTIVATOR RHAS-RELATED"/>
    <property type="match status" value="1"/>
</dbReference>
<dbReference type="InterPro" id="IPR050204">
    <property type="entry name" value="AraC_XylS_family_regulators"/>
</dbReference>
<dbReference type="Proteomes" id="UP000221168">
    <property type="component" value="Unassembled WGS sequence"/>
</dbReference>
<organism evidence="5 6">
    <name type="scientific">Zhengella mangrovi</name>
    <dbReference type="NCBI Taxonomy" id="1982044"/>
    <lineage>
        <taxon>Bacteria</taxon>
        <taxon>Pseudomonadati</taxon>
        <taxon>Pseudomonadota</taxon>
        <taxon>Alphaproteobacteria</taxon>
        <taxon>Hyphomicrobiales</taxon>
        <taxon>Notoacmeibacteraceae</taxon>
        <taxon>Zhengella</taxon>
    </lineage>
</organism>
<dbReference type="PROSITE" id="PS01124">
    <property type="entry name" value="HTH_ARAC_FAMILY_2"/>
    <property type="match status" value="1"/>
</dbReference>
<dbReference type="SUPFAM" id="SSF46689">
    <property type="entry name" value="Homeodomain-like"/>
    <property type="match status" value="1"/>
</dbReference>
<keyword evidence="3" id="KW-0804">Transcription</keyword>
<dbReference type="InterPro" id="IPR035418">
    <property type="entry name" value="AraC-bd_2"/>
</dbReference>
<evidence type="ECO:0000256" key="2">
    <source>
        <dbReference type="ARBA" id="ARBA00023125"/>
    </source>
</evidence>